<dbReference type="InterPro" id="IPR045584">
    <property type="entry name" value="Pilin-like"/>
</dbReference>
<dbReference type="RefSeq" id="WP_193954404.1">
    <property type="nucleotide sequence ID" value="NZ_JADEYS010000017.1"/>
</dbReference>
<evidence type="ECO:0000313" key="2">
    <source>
        <dbReference type="EMBL" id="MBE9398710.1"/>
    </source>
</evidence>
<accession>A0A8J7FBX4</accession>
<dbReference type="Proteomes" id="UP000640333">
    <property type="component" value="Unassembled WGS sequence"/>
</dbReference>
<keyword evidence="1" id="KW-0812">Transmembrane</keyword>
<evidence type="ECO:0000256" key="1">
    <source>
        <dbReference type="SAM" id="Phobius"/>
    </source>
</evidence>
<gene>
    <name evidence="2" type="ORF">IOQ59_15735</name>
</gene>
<name>A0A8J7FBX4_9GAMM</name>
<keyword evidence="1" id="KW-0472">Membrane</keyword>
<dbReference type="NCBIfam" id="TIGR02532">
    <property type="entry name" value="IV_pilin_GFxxxE"/>
    <property type="match status" value="1"/>
</dbReference>
<dbReference type="InterPro" id="IPR012902">
    <property type="entry name" value="N_methyl_site"/>
</dbReference>
<dbReference type="PANTHER" id="PTHR30093:SF7">
    <property type="entry name" value="MSHA MAJOR PILIN SUBUNIT MSHA"/>
    <property type="match status" value="1"/>
</dbReference>
<proteinExistence type="predicted"/>
<protein>
    <submittedName>
        <fullName evidence="2">Type II secretion system protein</fullName>
    </submittedName>
</protein>
<keyword evidence="3" id="KW-1185">Reference proteome</keyword>
<dbReference type="PANTHER" id="PTHR30093">
    <property type="entry name" value="GENERAL SECRETION PATHWAY PROTEIN G"/>
    <property type="match status" value="1"/>
</dbReference>
<dbReference type="Pfam" id="PF07963">
    <property type="entry name" value="N_methyl"/>
    <property type="match status" value="1"/>
</dbReference>
<dbReference type="EMBL" id="JADEYS010000017">
    <property type="protein sequence ID" value="MBE9398710.1"/>
    <property type="molecule type" value="Genomic_DNA"/>
</dbReference>
<reference evidence="2" key="1">
    <citation type="submission" date="2020-10" db="EMBL/GenBank/DDBJ databases">
        <title>Bacterium isolated from coastal waters sediment.</title>
        <authorList>
            <person name="Chen R.-J."/>
            <person name="Lu D.-C."/>
            <person name="Zhu K.-L."/>
            <person name="Du Z.-J."/>
        </authorList>
    </citation>
    <scope>NUCLEOTIDE SEQUENCE</scope>
    <source>
        <strain evidence="2">N1Y112</strain>
    </source>
</reference>
<dbReference type="Gene3D" id="3.30.700.10">
    <property type="entry name" value="Glycoprotein, Type 4 Pilin"/>
    <property type="match status" value="1"/>
</dbReference>
<comment type="caution">
    <text evidence="2">The sequence shown here is derived from an EMBL/GenBank/DDBJ whole genome shotgun (WGS) entry which is preliminary data.</text>
</comment>
<keyword evidence="1" id="KW-1133">Transmembrane helix</keyword>
<sequence>MKRSSGFTIVELVVVIAILGILAAVALPRFLNVTTDARISVLQGIQGSMQSLATMVHLKAQLQEVEDNGSDSGRAITTEYGLIDTYYKYPESKAETGSRLGMLELIDFQADSDLKQKVTNNYVRAGYDLTVGSSGCYIEYYEASASGPPTYTLEIRGC</sequence>
<feature type="transmembrane region" description="Helical" evidence="1">
    <location>
        <begin position="12"/>
        <end position="31"/>
    </location>
</feature>
<evidence type="ECO:0000313" key="3">
    <source>
        <dbReference type="Proteomes" id="UP000640333"/>
    </source>
</evidence>
<dbReference type="SUPFAM" id="SSF54523">
    <property type="entry name" value="Pili subunits"/>
    <property type="match status" value="1"/>
</dbReference>
<dbReference type="AlphaFoldDB" id="A0A8J7FBX4"/>
<organism evidence="2 3">
    <name type="scientific">Pontibacterium sinense</name>
    <dbReference type="NCBI Taxonomy" id="2781979"/>
    <lineage>
        <taxon>Bacteria</taxon>
        <taxon>Pseudomonadati</taxon>
        <taxon>Pseudomonadota</taxon>
        <taxon>Gammaproteobacteria</taxon>
        <taxon>Oceanospirillales</taxon>
        <taxon>Oceanospirillaceae</taxon>
        <taxon>Pontibacterium</taxon>
    </lineage>
</organism>